<evidence type="ECO:0000313" key="2">
    <source>
        <dbReference type="EMBL" id="SHH49811.1"/>
    </source>
</evidence>
<protein>
    <submittedName>
        <fullName evidence="2">Putative membrane protein</fullName>
    </submittedName>
</protein>
<dbReference type="InterPro" id="IPR018706">
    <property type="entry name" value="DUF2214_membrane"/>
</dbReference>
<sequence>MSTLFAFLHHVCAFTLVAAVAIELTLIRQELTLASARRLQVTDLVLGIAAGALLVIGLLRVFFFEKGASYYFHSHAFLGKLSLFVVIGLLSIIPTREFLSWRGALTAGRVPVIGARKLRLVTGIIHGELFAIVIILLCAAIMARGGWV</sequence>
<dbReference type="AlphaFoldDB" id="A0A1M5TGN6"/>
<dbReference type="EMBL" id="LT670818">
    <property type="protein sequence ID" value="SHH49811.1"/>
    <property type="molecule type" value="Genomic_DNA"/>
</dbReference>
<evidence type="ECO:0000313" key="3">
    <source>
        <dbReference type="Proteomes" id="UP000190675"/>
    </source>
</evidence>
<gene>
    <name evidence="2" type="ORF">SAMN05444169_7769</name>
</gene>
<proteinExistence type="predicted"/>
<dbReference type="OrthoDB" id="826511at2"/>
<reference evidence="2 3" key="1">
    <citation type="submission" date="2016-11" db="EMBL/GenBank/DDBJ databases">
        <authorList>
            <person name="Jaros S."/>
            <person name="Januszkiewicz K."/>
            <person name="Wedrychowicz H."/>
        </authorList>
    </citation>
    <scope>NUCLEOTIDE SEQUENCE [LARGE SCALE GENOMIC DNA]</scope>
    <source>
        <strain evidence="2 3">GAS242</strain>
    </source>
</reference>
<keyword evidence="1" id="KW-0472">Membrane</keyword>
<organism evidence="2 3">
    <name type="scientific">Bradyrhizobium erythrophlei</name>
    <dbReference type="NCBI Taxonomy" id="1437360"/>
    <lineage>
        <taxon>Bacteria</taxon>
        <taxon>Pseudomonadati</taxon>
        <taxon>Pseudomonadota</taxon>
        <taxon>Alphaproteobacteria</taxon>
        <taxon>Hyphomicrobiales</taxon>
        <taxon>Nitrobacteraceae</taxon>
        <taxon>Bradyrhizobium</taxon>
    </lineage>
</organism>
<name>A0A1M5TGN6_9BRAD</name>
<dbReference type="RefSeq" id="WP_079570957.1">
    <property type="nucleotide sequence ID" value="NZ_LT670818.1"/>
</dbReference>
<evidence type="ECO:0000256" key="1">
    <source>
        <dbReference type="SAM" id="Phobius"/>
    </source>
</evidence>
<accession>A0A1M5TGN6</accession>
<feature type="transmembrane region" description="Helical" evidence="1">
    <location>
        <begin position="75"/>
        <end position="93"/>
    </location>
</feature>
<feature type="transmembrane region" description="Helical" evidence="1">
    <location>
        <begin position="45"/>
        <end position="63"/>
    </location>
</feature>
<dbReference type="Proteomes" id="UP000190675">
    <property type="component" value="Chromosome I"/>
</dbReference>
<keyword evidence="1" id="KW-1133">Transmembrane helix</keyword>
<keyword evidence="1" id="KW-0812">Transmembrane</keyword>
<dbReference type="Pfam" id="PF09980">
    <property type="entry name" value="DUF2214"/>
    <property type="match status" value="1"/>
</dbReference>
<feature type="transmembrane region" description="Helical" evidence="1">
    <location>
        <begin position="124"/>
        <end position="143"/>
    </location>
</feature>